<sequence>SDVWHPDWNVFVNGQERNLYKANLAYKAVRLDKGENIVHFVYHPKMLSFLMKMISFNSLFWVVFVLGMSARILFVRPKETVC</sequence>
<feature type="non-terminal residue" evidence="2">
    <location>
        <position position="1"/>
    </location>
</feature>
<name>A0A3B0T0C5_9ZZZZ</name>
<dbReference type="AlphaFoldDB" id="A0A3B0T0C5"/>
<keyword evidence="1" id="KW-0472">Membrane</keyword>
<keyword evidence="1" id="KW-0812">Transmembrane</keyword>
<keyword evidence="1" id="KW-1133">Transmembrane helix</keyword>
<evidence type="ECO:0000256" key="1">
    <source>
        <dbReference type="SAM" id="Phobius"/>
    </source>
</evidence>
<organism evidence="2">
    <name type="scientific">hydrothermal vent metagenome</name>
    <dbReference type="NCBI Taxonomy" id="652676"/>
    <lineage>
        <taxon>unclassified sequences</taxon>
        <taxon>metagenomes</taxon>
        <taxon>ecological metagenomes</taxon>
    </lineage>
</organism>
<protein>
    <submittedName>
        <fullName evidence="2">Uncharacterized protein</fullName>
    </submittedName>
</protein>
<accession>A0A3B0T0C5</accession>
<proteinExistence type="predicted"/>
<feature type="transmembrane region" description="Helical" evidence="1">
    <location>
        <begin position="54"/>
        <end position="74"/>
    </location>
</feature>
<dbReference type="EMBL" id="UOEN01000087">
    <property type="protein sequence ID" value="VAW12211.1"/>
    <property type="molecule type" value="Genomic_DNA"/>
</dbReference>
<gene>
    <name evidence="2" type="ORF">MNBD_BACTEROID05-64</name>
</gene>
<evidence type="ECO:0000313" key="2">
    <source>
        <dbReference type="EMBL" id="VAW12211.1"/>
    </source>
</evidence>
<reference evidence="2" key="1">
    <citation type="submission" date="2018-06" db="EMBL/GenBank/DDBJ databases">
        <authorList>
            <person name="Zhirakovskaya E."/>
        </authorList>
    </citation>
    <scope>NUCLEOTIDE SEQUENCE</scope>
</reference>